<feature type="transmembrane region" description="Helical" evidence="4">
    <location>
        <begin position="286"/>
        <end position="304"/>
    </location>
</feature>
<feature type="domain" description="Major facilitator superfamily (MFS) profile" evidence="5">
    <location>
        <begin position="18"/>
        <end position="400"/>
    </location>
</feature>
<protein>
    <submittedName>
        <fullName evidence="6">MFS transporter, CP family, cyanate transporter</fullName>
    </submittedName>
</protein>
<dbReference type="InterPro" id="IPR011701">
    <property type="entry name" value="MFS"/>
</dbReference>
<feature type="transmembrane region" description="Helical" evidence="4">
    <location>
        <begin position="374"/>
        <end position="396"/>
    </location>
</feature>
<sequence length="402" mass="42991">MNTKVETSQGDVSKMKKILMFLGVIFIASNLRAPLTSVGPVVAEISKALSLSNTAAGLITTIPLMAFALLSGVVPKVSRKYGMELVLLGSIILLTIGLIIRPLGSIVSLFLGAALVGTAITVGNVLMPAFIKNNFSNKVGTMMGVYSVAMNLTAALAAGFSISLGRITNFGWKGSIGIWLVLSLVTIVVWIPQLKKKQEETVKGDFPIEENTVNLYKSGLAWAVTVFMGVQSLLFYCLAAWLPKVAQTWGMSIEDSGWILSYVQFAQLPMTFAGAIIASKMNNQKLLSLIVGLLFIVGIGGILIFKTEYIVLWCVLIGAGSGLAFSLSMLFFVLRTRSTVQSAELSGMAQAFGYLIAACGPPLFGAFYDFSGSWTSSFIFLLVMSVTLLISGIIAGKDTWVK</sequence>
<feature type="transmembrane region" description="Helical" evidence="4">
    <location>
        <begin position="106"/>
        <end position="131"/>
    </location>
</feature>
<dbReference type="GO" id="GO:0022857">
    <property type="term" value="F:transmembrane transporter activity"/>
    <property type="evidence" value="ECO:0007669"/>
    <property type="project" value="InterPro"/>
</dbReference>
<feature type="transmembrane region" description="Helical" evidence="4">
    <location>
        <begin position="170"/>
        <end position="191"/>
    </location>
</feature>
<dbReference type="STRING" id="702745.SAMN05421818_13014"/>
<feature type="transmembrane region" description="Helical" evidence="4">
    <location>
        <begin position="55"/>
        <end position="74"/>
    </location>
</feature>
<gene>
    <name evidence="6" type="ORF">SAMN05421818_13014</name>
</gene>
<dbReference type="PANTHER" id="PTHR23523:SF2">
    <property type="entry name" value="2-NITROIMIDAZOLE TRANSPORTER"/>
    <property type="match status" value="1"/>
</dbReference>
<dbReference type="SUPFAM" id="SSF103473">
    <property type="entry name" value="MFS general substrate transporter"/>
    <property type="match status" value="1"/>
</dbReference>
<feature type="transmembrane region" description="Helical" evidence="4">
    <location>
        <begin position="220"/>
        <end position="242"/>
    </location>
</feature>
<dbReference type="CDD" id="cd17339">
    <property type="entry name" value="MFS_NIMT_CynX_like"/>
    <property type="match status" value="1"/>
</dbReference>
<feature type="transmembrane region" description="Helical" evidence="4">
    <location>
        <begin position="81"/>
        <end position="100"/>
    </location>
</feature>
<reference evidence="7" key="1">
    <citation type="submission" date="2016-10" db="EMBL/GenBank/DDBJ databases">
        <authorList>
            <person name="Varghese N."/>
            <person name="Submissions S."/>
        </authorList>
    </citation>
    <scope>NUCLEOTIDE SEQUENCE [LARGE SCALE GENOMIC DNA]</scope>
    <source>
        <strain evidence="7">DSM 23313</strain>
    </source>
</reference>
<evidence type="ECO:0000259" key="5">
    <source>
        <dbReference type="PROSITE" id="PS50850"/>
    </source>
</evidence>
<dbReference type="AlphaFoldDB" id="A0A1G8GNN3"/>
<organism evidence="6 7">
    <name type="scientific">Myroides phaeus</name>
    <dbReference type="NCBI Taxonomy" id="702745"/>
    <lineage>
        <taxon>Bacteria</taxon>
        <taxon>Pseudomonadati</taxon>
        <taxon>Bacteroidota</taxon>
        <taxon>Flavobacteriia</taxon>
        <taxon>Flavobacteriales</taxon>
        <taxon>Flavobacteriaceae</taxon>
        <taxon>Myroides</taxon>
    </lineage>
</organism>
<dbReference type="Gene3D" id="1.20.1250.20">
    <property type="entry name" value="MFS general substrate transporter like domains"/>
    <property type="match status" value="2"/>
</dbReference>
<keyword evidence="1 4" id="KW-0812">Transmembrane</keyword>
<dbReference type="Proteomes" id="UP000243588">
    <property type="component" value="Unassembled WGS sequence"/>
</dbReference>
<dbReference type="PANTHER" id="PTHR23523">
    <property type="match status" value="1"/>
</dbReference>
<evidence type="ECO:0000256" key="2">
    <source>
        <dbReference type="ARBA" id="ARBA00022989"/>
    </source>
</evidence>
<dbReference type="PROSITE" id="PS50850">
    <property type="entry name" value="MFS"/>
    <property type="match status" value="1"/>
</dbReference>
<dbReference type="RefSeq" id="WP_090410341.1">
    <property type="nucleotide sequence ID" value="NZ_FNDQ01000030.1"/>
</dbReference>
<feature type="transmembrane region" description="Helical" evidence="4">
    <location>
        <begin position="310"/>
        <end position="333"/>
    </location>
</feature>
<keyword evidence="2 4" id="KW-1133">Transmembrane helix</keyword>
<dbReference type="EMBL" id="FNDQ01000030">
    <property type="protein sequence ID" value="SDH96015.1"/>
    <property type="molecule type" value="Genomic_DNA"/>
</dbReference>
<dbReference type="Pfam" id="PF07690">
    <property type="entry name" value="MFS_1"/>
    <property type="match status" value="1"/>
</dbReference>
<keyword evidence="3 4" id="KW-0472">Membrane</keyword>
<name>A0A1G8GNN3_9FLAO</name>
<feature type="transmembrane region" description="Helical" evidence="4">
    <location>
        <begin position="262"/>
        <end position="279"/>
    </location>
</feature>
<evidence type="ECO:0000256" key="3">
    <source>
        <dbReference type="ARBA" id="ARBA00023136"/>
    </source>
</evidence>
<feature type="transmembrane region" description="Helical" evidence="4">
    <location>
        <begin position="18"/>
        <end position="35"/>
    </location>
</feature>
<dbReference type="InterPro" id="IPR036259">
    <property type="entry name" value="MFS_trans_sf"/>
</dbReference>
<evidence type="ECO:0000313" key="7">
    <source>
        <dbReference type="Proteomes" id="UP000243588"/>
    </source>
</evidence>
<feature type="transmembrane region" description="Helical" evidence="4">
    <location>
        <begin position="143"/>
        <end position="164"/>
    </location>
</feature>
<dbReference type="InterPro" id="IPR052524">
    <property type="entry name" value="MFS_Cyanate_Porter"/>
</dbReference>
<keyword evidence="7" id="KW-1185">Reference proteome</keyword>
<evidence type="ECO:0000256" key="4">
    <source>
        <dbReference type="SAM" id="Phobius"/>
    </source>
</evidence>
<dbReference type="InterPro" id="IPR020846">
    <property type="entry name" value="MFS_dom"/>
</dbReference>
<feature type="transmembrane region" description="Helical" evidence="4">
    <location>
        <begin position="345"/>
        <end position="368"/>
    </location>
</feature>
<evidence type="ECO:0000256" key="1">
    <source>
        <dbReference type="ARBA" id="ARBA00022692"/>
    </source>
</evidence>
<accession>A0A1G8GNN3</accession>
<proteinExistence type="predicted"/>
<evidence type="ECO:0000313" key="6">
    <source>
        <dbReference type="EMBL" id="SDH96015.1"/>
    </source>
</evidence>